<keyword evidence="2" id="KW-0255">Endonuclease</keyword>
<keyword evidence="2" id="KW-0540">Nuclease</keyword>
<comment type="caution">
    <text evidence="2">The sequence shown here is derived from an EMBL/GenBank/DDBJ whole genome shotgun (WGS) entry which is preliminary data.</text>
</comment>
<dbReference type="Pfam" id="PF13392">
    <property type="entry name" value="HNH_3"/>
    <property type="match status" value="1"/>
</dbReference>
<evidence type="ECO:0000313" key="3">
    <source>
        <dbReference type="Proteomes" id="UP001271274"/>
    </source>
</evidence>
<reference evidence="2 3" key="1">
    <citation type="journal article" date="2023" name="Microb. Genom.">
        <title>Mesoterricola silvestris gen. nov., sp. nov., Mesoterricola sediminis sp. nov., Geothrix oryzae sp. nov., Geothrix edaphica sp. nov., Geothrix rubra sp. nov., and Geothrix limicola sp. nov., six novel members of Acidobacteriota isolated from soils.</title>
        <authorList>
            <person name="Weisberg A.J."/>
            <person name="Pearce E."/>
            <person name="Kramer C.G."/>
            <person name="Chang J.H."/>
            <person name="Clarke C.R."/>
        </authorList>
    </citation>
    <scope>NUCLEOTIDE SEQUENCE [LARGE SCALE GENOMIC DNA]</scope>
    <source>
        <strain evidence="2 3">ID09-01A</strain>
    </source>
</reference>
<dbReference type="EMBL" id="JARAYU010000045">
    <property type="protein sequence ID" value="MDX3707250.1"/>
    <property type="molecule type" value="Genomic_DNA"/>
</dbReference>
<dbReference type="Proteomes" id="UP001271274">
    <property type="component" value="Unassembled WGS sequence"/>
</dbReference>
<evidence type="ECO:0000313" key="2">
    <source>
        <dbReference type="EMBL" id="MDX3707250.1"/>
    </source>
</evidence>
<proteinExistence type="predicted"/>
<evidence type="ECO:0000259" key="1">
    <source>
        <dbReference type="Pfam" id="PF13392"/>
    </source>
</evidence>
<keyword evidence="2" id="KW-0378">Hydrolase</keyword>
<accession>A0ABU4NXF9</accession>
<organism evidence="2 3">
    <name type="scientific">Streptomyces europaeiscabiei</name>
    <dbReference type="NCBI Taxonomy" id="146819"/>
    <lineage>
        <taxon>Bacteria</taxon>
        <taxon>Bacillati</taxon>
        <taxon>Actinomycetota</taxon>
        <taxon>Actinomycetes</taxon>
        <taxon>Kitasatosporales</taxon>
        <taxon>Streptomycetaceae</taxon>
        <taxon>Streptomyces</taxon>
    </lineage>
</organism>
<sequence length="166" mass="18382">MPAPGDPARLFWAKVDKTGSCWIWTAFTDAGGYGSFHSRGRKGRTYRAHRYAYELLVGPIPAGLYLDHLCHNEDPTCPGGDNCLHRRCVNPAHLEPVTPRENSLRGVASAALNARKTHCNNGHEFTPENTYAIPPSKSQKHGARACRTCRRHAQARLVLKRKAAQA</sequence>
<keyword evidence="3" id="KW-1185">Reference proteome</keyword>
<dbReference type="RefSeq" id="WP_319063974.1">
    <property type="nucleotide sequence ID" value="NZ_JARAUS010000542.1"/>
</dbReference>
<feature type="domain" description="HNH nuclease" evidence="1">
    <location>
        <begin position="46"/>
        <end position="72"/>
    </location>
</feature>
<protein>
    <submittedName>
        <fullName evidence="2">HNH endonuclease signature motif containing protein</fullName>
    </submittedName>
</protein>
<dbReference type="SUPFAM" id="SSF54060">
    <property type="entry name" value="His-Me finger endonucleases"/>
    <property type="match status" value="1"/>
</dbReference>
<gene>
    <name evidence="2" type="ORF">PV662_47820</name>
</gene>
<dbReference type="InterPro" id="IPR003615">
    <property type="entry name" value="HNH_nuc"/>
</dbReference>
<name>A0ABU4NXF9_9ACTN</name>
<dbReference type="InterPro" id="IPR044925">
    <property type="entry name" value="His-Me_finger_sf"/>
</dbReference>
<dbReference type="GO" id="GO:0004519">
    <property type="term" value="F:endonuclease activity"/>
    <property type="evidence" value="ECO:0007669"/>
    <property type="project" value="UniProtKB-KW"/>
</dbReference>